<accession>A0A8I1A6V9</accession>
<reference evidence="4 5" key="1">
    <citation type="submission" date="2020-12" db="EMBL/GenBank/DDBJ databases">
        <title>WGS of Thermoactinomyces spp.</title>
        <authorList>
            <person name="Cheng K."/>
        </authorList>
    </citation>
    <scope>NUCLEOTIDE SEQUENCE [LARGE SCALE GENOMIC DNA]</scope>
    <source>
        <strain evidence="5">CICC 10671\DSM 43846</strain>
    </source>
</reference>
<feature type="region of interest" description="Disordered" evidence="2">
    <location>
        <begin position="45"/>
        <end position="72"/>
    </location>
</feature>
<comment type="caution">
    <text evidence="4">The sequence shown here is derived from an EMBL/GenBank/DDBJ whole genome shotgun (WGS) entry which is preliminary data.</text>
</comment>
<gene>
    <name evidence="4" type="ORF">I8U20_11260</name>
</gene>
<dbReference type="Proteomes" id="UP000633619">
    <property type="component" value="Unassembled WGS sequence"/>
</dbReference>
<dbReference type="InterPro" id="IPR012338">
    <property type="entry name" value="Beta-lactam/transpept-like"/>
</dbReference>
<evidence type="ECO:0000313" key="4">
    <source>
        <dbReference type="EMBL" id="MBH8595909.1"/>
    </source>
</evidence>
<dbReference type="RefSeq" id="WP_181732682.1">
    <property type="nucleotide sequence ID" value="NZ_JACEIR010000010.1"/>
</dbReference>
<dbReference type="InterPro" id="IPR008979">
    <property type="entry name" value="Galactose-bd-like_sf"/>
</dbReference>
<dbReference type="InterPro" id="IPR050789">
    <property type="entry name" value="Diverse_Enzym_Activities"/>
</dbReference>
<proteinExistence type="predicted"/>
<dbReference type="Gene3D" id="3.40.710.10">
    <property type="entry name" value="DD-peptidase/beta-lactamase superfamily"/>
    <property type="match status" value="1"/>
</dbReference>
<dbReference type="PANTHER" id="PTHR43283:SF11">
    <property type="entry name" value="BETA-LACTAMASE-RELATED DOMAIN-CONTAINING PROTEIN"/>
    <property type="match status" value="1"/>
</dbReference>
<dbReference type="PANTHER" id="PTHR43283">
    <property type="entry name" value="BETA-LACTAMASE-RELATED"/>
    <property type="match status" value="1"/>
</dbReference>
<dbReference type="InterPro" id="IPR001466">
    <property type="entry name" value="Beta-lactam-related"/>
</dbReference>
<keyword evidence="1 4" id="KW-0378">Hydrolase</keyword>
<dbReference type="AlphaFoldDB" id="A0A8I1A6V9"/>
<evidence type="ECO:0000259" key="3">
    <source>
        <dbReference type="Pfam" id="PF00144"/>
    </source>
</evidence>
<protein>
    <submittedName>
        <fullName evidence="4">Serine hydrolase</fullName>
    </submittedName>
</protein>
<evidence type="ECO:0000313" key="5">
    <source>
        <dbReference type="Proteomes" id="UP000633619"/>
    </source>
</evidence>
<dbReference type="Pfam" id="PF00144">
    <property type="entry name" value="Beta-lactamase"/>
    <property type="match status" value="1"/>
</dbReference>
<dbReference type="SUPFAM" id="SSF49785">
    <property type="entry name" value="Galactose-binding domain-like"/>
    <property type="match status" value="1"/>
</dbReference>
<dbReference type="EMBL" id="JAECVW010000007">
    <property type="protein sequence ID" value="MBH8595909.1"/>
    <property type="molecule type" value="Genomic_DNA"/>
</dbReference>
<dbReference type="SUPFAM" id="SSF56601">
    <property type="entry name" value="beta-lactamase/transpeptidase-like"/>
    <property type="match status" value="1"/>
</dbReference>
<feature type="domain" description="Beta-lactamase-related" evidence="3">
    <location>
        <begin position="86"/>
        <end position="427"/>
    </location>
</feature>
<name>A0A8I1A6V9_THEIN</name>
<evidence type="ECO:0000256" key="2">
    <source>
        <dbReference type="SAM" id="MobiDB-lite"/>
    </source>
</evidence>
<evidence type="ECO:0000256" key="1">
    <source>
        <dbReference type="ARBA" id="ARBA00022801"/>
    </source>
</evidence>
<dbReference type="Gene3D" id="2.60.120.260">
    <property type="entry name" value="Galactose-binding domain-like"/>
    <property type="match status" value="1"/>
</dbReference>
<dbReference type="GO" id="GO:0016787">
    <property type="term" value="F:hydrolase activity"/>
    <property type="evidence" value="ECO:0007669"/>
    <property type="project" value="UniProtKB-KW"/>
</dbReference>
<sequence length="566" mass="63534">MWAVYKKTGIHLLLVTSLIFPALAPAIAWGNGIDGKTPAQLYASDRRPDNNPVWGDARPIRPVLQPGSPESGGMVSKPLLHMDTIIRQAIRENMTPGAVLLVARKGTIVKHQAYGYAVCYADDRQTPVHPPIPAREDTIYDLASISKIFTSVAVMKLYEKGRFRLDDPVARYIPEFAQNKKQSVTIRQLLTHTSGFRSGIPLYQMGNSREERLQIALTYPLDHPPGTTYTYSDLNMIALGVLVERLSGQRLDQFVQKEITGPLHMHDTFYNPPQKLKHRIAATEYQPWTGRGLVWGTVHDENAAALDGVAGHAGVFSTARDLAVFAHMILMDGKYGSTRILKKETVRLMENNYNTEFPGDDHGLGWELNQGWYMDALSGPDAMGHTGFTGTSLVINRSQGTIAILLTNRVHPTRETASINPLRREVARMAADAIPVKIPGKVPAWFSGYGDQLSRSLVASLPLSSDDRTLVFTTWHRIEPDHDQATVEFSADGRHWFTAEQFSGNRKNWKTYAILVPEQARFVRFHYQTNESVNGRGWYVKDPVIETRGKTIPLHWQGEGWERRTY</sequence>
<organism evidence="4 5">
    <name type="scientific">Thermoactinomyces intermedius</name>
    <dbReference type="NCBI Taxonomy" id="2024"/>
    <lineage>
        <taxon>Bacteria</taxon>
        <taxon>Bacillati</taxon>
        <taxon>Bacillota</taxon>
        <taxon>Bacilli</taxon>
        <taxon>Bacillales</taxon>
        <taxon>Thermoactinomycetaceae</taxon>
        <taxon>Thermoactinomyces</taxon>
    </lineage>
</organism>
<keyword evidence="5" id="KW-1185">Reference proteome</keyword>